<dbReference type="GO" id="GO:0030288">
    <property type="term" value="C:outer membrane-bounded periplasmic space"/>
    <property type="evidence" value="ECO:0007669"/>
    <property type="project" value="TreeGrafter"/>
</dbReference>
<dbReference type="Pfam" id="PF00905">
    <property type="entry name" value="Transpeptidase"/>
    <property type="match status" value="1"/>
</dbReference>
<evidence type="ECO:0000256" key="5">
    <source>
        <dbReference type="ARBA" id="ARBA00022801"/>
    </source>
</evidence>
<gene>
    <name evidence="12" type="ORF">UFOPK1874_00165</name>
</gene>
<dbReference type="InterPro" id="IPR023346">
    <property type="entry name" value="Lysozyme-like_dom_sf"/>
</dbReference>
<dbReference type="InterPro" id="IPR036950">
    <property type="entry name" value="PBP_transglycosylase"/>
</dbReference>
<keyword evidence="4" id="KW-0808">Transferase</keyword>
<dbReference type="InterPro" id="IPR050396">
    <property type="entry name" value="Glycosyltr_51/Transpeptidase"/>
</dbReference>
<dbReference type="SUPFAM" id="SSF53955">
    <property type="entry name" value="Lysozyme-like"/>
    <property type="match status" value="1"/>
</dbReference>
<dbReference type="GO" id="GO:0006508">
    <property type="term" value="P:proteolysis"/>
    <property type="evidence" value="ECO:0007669"/>
    <property type="project" value="UniProtKB-KW"/>
</dbReference>
<dbReference type="Gene3D" id="3.40.710.10">
    <property type="entry name" value="DD-peptidase/beta-lactamase superfamily"/>
    <property type="match status" value="1"/>
</dbReference>
<keyword evidence="2" id="KW-0645">Protease</keyword>
<evidence type="ECO:0000256" key="1">
    <source>
        <dbReference type="ARBA" id="ARBA00022645"/>
    </source>
</evidence>
<dbReference type="PANTHER" id="PTHR32282">
    <property type="entry name" value="BINDING PROTEIN TRANSPEPTIDASE, PUTATIVE-RELATED"/>
    <property type="match status" value="1"/>
</dbReference>
<protein>
    <recommendedName>
        <fullName evidence="7">peptidoglycan glycosyltransferase</fullName>
        <ecNumber evidence="7">2.4.99.28</ecNumber>
    </recommendedName>
</protein>
<dbReference type="EMBL" id="CAEZUX010000007">
    <property type="protein sequence ID" value="CAB4606819.1"/>
    <property type="molecule type" value="Genomic_DNA"/>
</dbReference>
<dbReference type="InterPro" id="IPR012338">
    <property type="entry name" value="Beta-lactam/transpept-like"/>
</dbReference>
<dbReference type="GO" id="GO:0008658">
    <property type="term" value="F:penicillin binding"/>
    <property type="evidence" value="ECO:0007669"/>
    <property type="project" value="InterPro"/>
</dbReference>
<feature type="domain" description="Penicillin-binding protein transpeptidase" evidence="10">
    <location>
        <begin position="356"/>
        <end position="607"/>
    </location>
</feature>
<keyword evidence="9" id="KW-0472">Membrane</keyword>
<name>A0A6J6H4U1_9ZZZZ</name>
<evidence type="ECO:0000256" key="6">
    <source>
        <dbReference type="ARBA" id="ARBA00023268"/>
    </source>
</evidence>
<evidence type="ECO:0000313" key="12">
    <source>
        <dbReference type="EMBL" id="CAB4606819.1"/>
    </source>
</evidence>
<feature type="transmembrane region" description="Helical" evidence="9">
    <location>
        <begin position="21"/>
        <end position="44"/>
    </location>
</feature>
<evidence type="ECO:0000256" key="7">
    <source>
        <dbReference type="ARBA" id="ARBA00044770"/>
    </source>
</evidence>
<reference evidence="12" key="1">
    <citation type="submission" date="2020-05" db="EMBL/GenBank/DDBJ databases">
        <authorList>
            <person name="Chiriac C."/>
            <person name="Salcher M."/>
            <person name="Ghai R."/>
            <person name="Kavagutti S V."/>
        </authorList>
    </citation>
    <scope>NUCLEOTIDE SEQUENCE</scope>
</reference>
<evidence type="ECO:0000256" key="9">
    <source>
        <dbReference type="SAM" id="Phobius"/>
    </source>
</evidence>
<keyword evidence="3" id="KW-0328">Glycosyltransferase</keyword>
<evidence type="ECO:0000256" key="3">
    <source>
        <dbReference type="ARBA" id="ARBA00022676"/>
    </source>
</evidence>
<dbReference type="GO" id="GO:0008955">
    <property type="term" value="F:peptidoglycan glycosyltransferase activity"/>
    <property type="evidence" value="ECO:0007669"/>
    <property type="project" value="UniProtKB-EC"/>
</dbReference>
<evidence type="ECO:0000259" key="10">
    <source>
        <dbReference type="Pfam" id="PF00905"/>
    </source>
</evidence>
<dbReference type="SUPFAM" id="SSF56601">
    <property type="entry name" value="beta-lactamase/transpeptidase-like"/>
    <property type="match status" value="1"/>
</dbReference>
<accession>A0A6J6H4U1</accession>
<evidence type="ECO:0000259" key="11">
    <source>
        <dbReference type="Pfam" id="PF00912"/>
    </source>
</evidence>
<dbReference type="Pfam" id="PF00912">
    <property type="entry name" value="Transgly"/>
    <property type="match status" value="1"/>
</dbReference>
<dbReference type="GO" id="GO:0004180">
    <property type="term" value="F:carboxypeptidase activity"/>
    <property type="evidence" value="ECO:0007669"/>
    <property type="project" value="UniProtKB-KW"/>
</dbReference>
<proteinExistence type="predicted"/>
<organism evidence="12">
    <name type="scientific">freshwater metagenome</name>
    <dbReference type="NCBI Taxonomy" id="449393"/>
    <lineage>
        <taxon>unclassified sequences</taxon>
        <taxon>metagenomes</taxon>
        <taxon>ecological metagenomes</taxon>
    </lineage>
</organism>
<keyword evidence="5" id="KW-0378">Hydrolase</keyword>
<keyword evidence="6" id="KW-0511">Multifunctional enzyme</keyword>
<dbReference type="InterPro" id="IPR001264">
    <property type="entry name" value="Glyco_trans_51"/>
</dbReference>
<dbReference type="Gene3D" id="1.10.3810.10">
    <property type="entry name" value="Biosynthetic peptidoglycan transglycosylase-like"/>
    <property type="match status" value="1"/>
</dbReference>
<evidence type="ECO:0000256" key="2">
    <source>
        <dbReference type="ARBA" id="ARBA00022670"/>
    </source>
</evidence>
<dbReference type="PANTHER" id="PTHR32282:SF33">
    <property type="entry name" value="PEPTIDOGLYCAN GLYCOSYLTRANSFERASE"/>
    <property type="match status" value="1"/>
</dbReference>
<keyword evidence="1" id="KW-0121">Carboxypeptidase</keyword>
<keyword evidence="9" id="KW-1133">Transmembrane helix</keyword>
<dbReference type="AlphaFoldDB" id="A0A6J6H4U1"/>
<feature type="domain" description="Glycosyl transferase family 51" evidence="11">
    <location>
        <begin position="81"/>
        <end position="253"/>
    </location>
</feature>
<evidence type="ECO:0000256" key="4">
    <source>
        <dbReference type="ARBA" id="ARBA00022679"/>
    </source>
</evidence>
<sequence>MVAVTVEIAVNDFLRNKRANWALRLGITLLAGALLMAAGVVGAAPQVWKMVNAHEEAPVKLPGFSGLANRTKMVDSAGQQVGVFEFENSQPLSIDEVPTHVVAALLAVEDSGFEKHKGVNLRALVRATLSNFQYSSGRQGASTITQQVVKNEYLAGLPRDGRYKILQARYAVMLEKTTPKKLIVERYLNTVFFGNNAYGIQAAAEVYFGKKVAELSVAEAAFLVGLVQAPSSYDPINRPVASKRRFNQVIDRLVQVEMMTKEEGAALQADNGFQVPETKREVPQQGTNRTYFTEMVRDYLLNKSTILGATYQERFNMLYRGGITVTTTLDAKAQAKAEAAAKNSLPANKQGIQSSMVSIDTATGALRALVGGPGFVPGRTEVNLALRRRQTGSSIKMFVLTAALEAGVQASDVIDGTLPCTLPNPGLPEEPFKITKGVSHPVATLEEQTYLSINCAYARLAQIVGLNRVVNTMYRVASSSYLTRDNYKIQPYASFSTGANEFSPLDMASGAQTIANGGIHHEPYFIEKVEGPNGVLYQHQAAPQQVISKEVADAEVDILKKTLTLGTARRSPLNNKRPSAGKTGTQDENTNAWFVGFTKQLTTAVWVGDPKAYTPMVNIPEFKDDGVAKVTGNTYPVKIWKAFMDAAHEGVPNVGWDKPAAPTRNPMRLYLPGLDCTAELVSGKLPRAATGPVTTVVPNTTTSTVPTPVTTTTTIPGTPNTAPTTTVFKGPVVRVVSPGTTIAPTDLNPLTPVIGVDPLRMYVYNCAKGLPASVRAG</sequence>
<evidence type="ECO:0000256" key="8">
    <source>
        <dbReference type="ARBA" id="ARBA00049902"/>
    </source>
</evidence>
<dbReference type="GO" id="GO:0009252">
    <property type="term" value="P:peptidoglycan biosynthetic process"/>
    <property type="evidence" value="ECO:0007669"/>
    <property type="project" value="TreeGrafter"/>
</dbReference>
<dbReference type="InterPro" id="IPR001460">
    <property type="entry name" value="PCN-bd_Tpept"/>
</dbReference>
<comment type="catalytic activity">
    <reaction evidence="8">
        <text>[GlcNAc-(1-&gt;4)-Mur2Ac(oyl-L-Ala-gamma-D-Glu-L-Lys-D-Ala-D-Ala)](n)-di-trans,octa-cis-undecaprenyl diphosphate + beta-D-GlcNAc-(1-&gt;4)-Mur2Ac(oyl-L-Ala-gamma-D-Glu-L-Lys-D-Ala-D-Ala)-di-trans,octa-cis-undecaprenyl diphosphate = [GlcNAc-(1-&gt;4)-Mur2Ac(oyl-L-Ala-gamma-D-Glu-L-Lys-D-Ala-D-Ala)](n+1)-di-trans,octa-cis-undecaprenyl diphosphate + di-trans,octa-cis-undecaprenyl diphosphate + H(+)</text>
        <dbReference type="Rhea" id="RHEA:23708"/>
        <dbReference type="Rhea" id="RHEA-COMP:9602"/>
        <dbReference type="Rhea" id="RHEA-COMP:9603"/>
        <dbReference type="ChEBI" id="CHEBI:15378"/>
        <dbReference type="ChEBI" id="CHEBI:58405"/>
        <dbReference type="ChEBI" id="CHEBI:60033"/>
        <dbReference type="ChEBI" id="CHEBI:78435"/>
        <dbReference type="EC" id="2.4.99.28"/>
    </reaction>
</comment>
<keyword evidence="9" id="KW-0812">Transmembrane</keyword>
<dbReference type="EC" id="2.4.99.28" evidence="7"/>